<dbReference type="AlphaFoldDB" id="A0A8T0QP88"/>
<feature type="compositionally biased region" description="Polar residues" evidence="1">
    <location>
        <begin position="15"/>
        <end position="31"/>
    </location>
</feature>
<dbReference type="Pfam" id="PF05699">
    <property type="entry name" value="Dimer_Tnp_hAT"/>
    <property type="match status" value="1"/>
</dbReference>
<dbReference type="SMART" id="SM00597">
    <property type="entry name" value="ZnF_TTF"/>
    <property type="match status" value="1"/>
</dbReference>
<accession>A0A8T0QP88</accession>
<feature type="domain" description="TTF-type" evidence="2">
    <location>
        <begin position="106"/>
        <end position="205"/>
    </location>
</feature>
<evidence type="ECO:0000259" key="2">
    <source>
        <dbReference type="SMART" id="SM00597"/>
    </source>
</evidence>
<dbReference type="Pfam" id="PF14291">
    <property type="entry name" value="DUF4371"/>
    <property type="match status" value="1"/>
</dbReference>
<feature type="region of interest" description="Disordered" evidence="1">
    <location>
        <begin position="1"/>
        <end position="53"/>
    </location>
</feature>
<evidence type="ECO:0000313" key="4">
    <source>
        <dbReference type="Proteomes" id="UP000823388"/>
    </source>
</evidence>
<evidence type="ECO:0000256" key="1">
    <source>
        <dbReference type="SAM" id="MobiDB-lite"/>
    </source>
</evidence>
<gene>
    <name evidence="3" type="ORF">PVAP13_7KG326709</name>
</gene>
<dbReference type="InterPro" id="IPR006580">
    <property type="entry name" value="Znf_TTF"/>
</dbReference>
<dbReference type="Proteomes" id="UP000823388">
    <property type="component" value="Chromosome 7K"/>
</dbReference>
<dbReference type="PANTHER" id="PTHR11697">
    <property type="entry name" value="GENERAL TRANSCRIPTION FACTOR 2-RELATED ZINC FINGER PROTEIN"/>
    <property type="match status" value="1"/>
</dbReference>
<dbReference type="InterPro" id="IPR008906">
    <property type="entry name" value="HATC_C_dom"/>
</dbReference>
<dbReference type="InterPro" id="IPR012337">
    <property type="entry name" value="RNaseH-like_sf"/>
</dbReference>
<dbReference type="InterPro" id="IPR025398">
    <property type="entry name" value="DUF4371"/>
</dbReference>
<dbReference type="OrthoDB" id="662465at2759"/>
<feature type="compositionally biased region" description="Polar residues" evidence="1">
    <location>
        <begin position="39"/>
        <end position="53"/>
    </location>
</feature>
<organism evidence="3 4">
    <name type="scientific">Panicum virgatum</name>
    <name type="common">Blackwell switchgrass</name>
    <dbReference type="NCBI Taxonomy" id="38727"/>
    <lineage>
        <taxon>Eukaryota</taxon>
        <taxon>Viridiplantae</taxon>
        <taxon>Streptophyta</taxon>
        <taxon>Embryophyta</taxon>
        <taxon>Tracheophyta</taxon>
        <taxon>Spermatophyta</taxon>
        <taxon>Magnoliopsida</taxon>
        <taxon>Liliopsida</taxon>
        <taxon>Poales</taxon>
        <taxon>Poaceae</taxon>
        <taxon>PACMAD clade</taxon>
        <taxon>Panicoideae</taxon>
        <taxon>Panicodae</taxon>
        <taxon>Paniceae</taxon>
        <taxon>Panicinae</taxon>
        <taxon>Panicum</taxon>
        <taxon>Panicum sect. Hiantes</taxon>
    </lineage>
</organism>
<keyword evidence="4" id="KW-1185">Reference proteome</keyword>
<dbReference type="EMBL" id="CM029049">
    <property type="protein sequence ID" value="KAG2574074.1"/>
    <property type="molecule type" value="Genomic_DNA"/>
</dbReference>
<proteinExistence type="predicted"/>
<comment type="caution">
    <text evidence="3">The sequence shown here is derived from an EMBL/GenBank/DDBJ whole genome shotgun (WGS) entry which is preliminary data.</text>
</comment>
<dbReference type="PANTHER" id="PTHR11697:SF230">
    <property type="entry name" value="ZINC FINGER, MYM DOMAIN CONTAINING 1"/>
    <property type="match status" value="1"/>
</dbReference>
<reference evidence="3" key="1">
    <citation type="submission" date="2020-05" db="EMBL/GenBank/DDBJ databases">
        <title>WGS assembly of Panicum virgatum.</title>
        <authorList>
            <person name="Lovell J.T."/>
            <person name="Jenkins J."/>
            <person name="Shu S."/>
            <person name="Juenger T.E."/>
            <person name="Schmutz J."/>
        </authorList>
    </citation>
    <scope>NUCLEOTIDE SEQUENCE</scope>
    <source>
        <strain evidence="3">AP13</strain>
    </source>
</reference>
<evidence type="ECO:0000313" key="3">
    <source>
        <dbReference type="EMBL" id="KAG2574074.1"/>
    </source>
</evidence>
<dbReference type="GO" id="GO:0046983">
    <property type="term" value="F:protein dimerization activity"/>
    <property type="evidence" value="ECO:0007669"/>
    <property type="project" value="InterPro"/>
</dbReference>
<sequence length="819" mass="93603">MKRKKTIDSFFKPIVSSSRVPENPNATNDQATPIDVQVPEQNATPPSEAQQARNVTTAFERDPGKRTQIWQLSPTEQDEAIRFYISEGPYQPKFEPDEYPYNDAIHRRRFCRNWYADFWWLEYSPHTKRAYCFPCFLFSKKPIGKAGSDAFTVKGFQNWKKVHSSDKCAFLTHMGQDPSSAHNYSVQCYNNLKNRIAHIDQVVLKQKEKRVADARLRLKTTIDSIRWLTFQACPFRGHDESPDSINQGNFLEMVKLLASYNKEVNDVVLQNAPKNAKYTSPDVQKEILNIYARKVQISIREEIGNSKFCIMVDESRDESKKEQMAIVVRFVNKEGIIKERFLDLIHVKDTAALTLKDSICAVLSDNNLSVRDIRGQGYDGASNMRGEWNGLKALILSECPYAYYIHCMAHQLQLALVAASREAHEVHNFFQHAISIINVVSASSKRNDELLAKQAEQIAHEIELGELDTGRGANQMGSLQRPGDTRWSSHYKSIQSLKKMFGATISVLRNIANDRSIKRFSRGDAAGALHIILTFDFVFVLLLMEKIMKITEVLCQTLQKKSIDILNAMDSVSNTKVLLRDLRNDGWEPLLNEVMDFCGKHEVEIPDLNRRYADVTKSRNKHDNTTTLHHYKIDVFNVAIDQQLIELEDRFSSQATELLSLCASLDPRLDSFDRSKISTLVEKYYPADFSNQERAQLECQLPHFQLDVCNNPELSSLPSLADLTNGLVKLGKNSHYPMVDRLLRLVMTLPVSTATTERAFSAMKLAKTRPRNKMGDDFLRSYMIIYIEKELAAKITSEDIINSYDLVGSRRGKLKLIEM</sequence>
<dbReference type="InterPro" id="IPR055298">
    <property type="entry name" value="AtLOH3-like"/>
</dbReference>
<dbReference type="SUPFAM" id="SSF53098">
    <property type="entry name" value="Ribonuclease H-like"/>
    <property type="match status" value="1"/>
</dbReference>
<name>A0A8T0QP88_PANVG</name>
<protein>
    <recommendedName>
        <fullName evidence="2">TTF-type domain-containing protein</fullName>
    </recommendedName>
</protein>